<keyword evidence="1" id="KW-0732">Signal</keyword>
<reference evidence="2" key="1">
    <citation type="submission" date="2023-06" db="EMBL/GenBank/DDBJ databases">
        <title>Genome-scale phylogeny and comparative genomics of the fungal order Sordariales.</title>
        <authorList>
            <consortium name="Lawrence Berkeley National Laboratory"/>
            <person name="Hensen N."/>
            <person name="Bonometti L."/>
            <person name="Westerberg I."/>
            <person name="Brannstrom I.O."/>
            <person name="Guillou S."/>
            <person name="Cros-Aarteil S."/>
            <person name="Calhoun S."/>
            <person name="Haridas S."/>
            <person name="Kuo A."/>
            <person name="Mondo S."/>
            <person name="Pangilinan J."/>
            <person name="Riley R."/>
            <person name="Labutti K."/>
            <person name="Andreopoulos B."/>
            <person name="Lipzen A."/>
            <person name="Chen C."/>
            <person name="Yanf M."/>
            <person name="Daum C."/>
            <person name="Ng V."/>
            <person name="Clum A."/>
            <person name="Steindorff A."/>
            <person name="Ohm R."/>
            <person name="Martin F."/>
            <person name="Silar P."/>
            <person name="Natvig D."/>
            <person name="Lalanne C."/>
            <person name="Gautier V."/>
            <person name="Ament-Velasquez S.L."/>
            <person name="Kruys A."/>
            <person name="Hutchinson M.I."/>
            <person name="Powell A.J."/>
            <person name="Barry K."/>
            <person name="Miller A.N."/>
            <person name="Grigoriev I.V."/>
            <person name="Debuchy R."/>
            <person name="Gladieux P."/>
            <person name="Thoren M.H."/>
            <person name="Johannesson H."/>
        </authorList>
    </citation>
    <scope>NUCLEOTIDE SEQUENCE</scope>
    <source>
        <strain evidence="2">SMH4607-1</strain>
    </source>
</reference>
<comment type="caution">
    <text evidence="2">The sequence shown here is derived from an EMBL/GenBank/DDBJ whole genome shotgun (WGS) entry which is preliminary data.</text>
</comment>
<evidence type="ECO:0000313" key="3">
    <source>
        <dbReference type="Proteomes" id="UP001172102"/>
    </source>
</evidence>
<feature type="signal peptide" evidence="1">
    <location>
        <begin position="1"/>
        <end position="29"/>
    </location>
</feature>
<protein>
    <submittedName>
        <fullName evidence="2">Uncharacterized protein</fullName>
    </submittedName>
</protein>
<sequence length="275" mass="29824">MLPWDQQQGASVRQAGLILLVTAAAGVAANEDDGDAEFAFDLFSDIAPTLALFGEQFARQIVSESLTWIDHLVFAMVPLDILTMIAGVIRVQGPRIAKSFIGCARENRALAKIELMSSSTSGEVCELFNGRSIVRAMGKPKITQFLVFPALYDELEAKYTSFDNSHAPDRAPTATTIKPSPNKSCGIHALRTAASTVPGEPGAEPGGNRLMECVEFHSHSYEIIERFLARLKSLAHRTKLTRRKAGSVDVESPGVTGAEEHFDLQSTAQPILRSL</sequence>
<proteinExistence type="predicted"/>
<feature type="chain" id="PRO_5041218176" evidence="1">
    <location>
        <begin position="30"/>
        <end position="275"/>
    </location>
</feature>
<dbReference type="EMBL" id="JAUKUA010000005">
    <property type="protein sequence ID" value="KAK0711992.1"/>
    <property type="molecule type" value="Genomic_DNA"/>
</dbReference>
<organism evidence="2 3">
    <name type="scientific">Lasiosphaeris hirsuta</name>
    <dbReference type="NCBI Taxonomy" id="260670"/>
    <lineage>
        <taxon>Eukaryota</taxon>
        <taxon>Fungi</taxon>
        <taxon>Dikarya</taxon>
        <taxon>Ascomycota</taxon>
        <taxon>Pezizomycotina</taxon>
        <taxon>Sordariomycetes</taxon>
        <taxon>Sordariomycetidae</taxon>
        <taxon>Sordariales</taxon>
        <taxon>Lasiosphaeriaceae</taxon>
        <taxon>Lasiosphaeris</taxon>
    </lineage>
</organism>
<dbReference type="AlphaFoldDB" id="A0AA40A9Z4"/>
<keyword evidence="3" id="KW-1185">Reference proteome</keyword>
<name>A0AA40A9Z4_9PEZI</name>
<evidence type="ECO:0000256" key="1">
    <source>
        <dbReference type="SAM" id="SignalP"/>
    </source>
</evidence>
<evidence type="ECO:0000313" key="2">
    <source>
        <dbReference type="EMBL" id="KAK0711992.1"/>
    </source>
</evidence>
<dbReference type="Proteomes" id="UP001172102">
    <property type="component" value="Unassembled WGS sequence"/>
</dbReference>
<gene>
    <name evidence="2" type="ORF">B0H67DRAFT_647319</name>
</gene>
<accession>A0AA40A9Z4</accession>